<name>A0AA41R738_9BACT</name>
<feature type="transmembrane region" description="Helical" evidence="1">
    <location>
        <begin position="270"/>
        <end position="290"/>
    </location>
</feature>
<dbReference type="PANTHER" id="PTHR35337">
    <property type="entry name" value="SLR1478 PROTEIN"/>
    <property type="match status" value="1"/>
</dbReference>
<feature type="transmembrane region" description="Helical" evidence="1">
    <location>
        <begin position="183"/>
        <end position="203"/>
    </location>
</feature>
<keyword evidence="3" id="KW-1185">Reference proteome</keyword>
<dbReference type="InterPro" id="IPR002798">
    <property type="entry name" value="SpoIIM-like"/>
</dbReference>
<keyword evidence="1" id="KW-0812">Transmembrane</keyword>
<dbReference type="Proteomes" id="UP001165427">
    <property type="component" value="Unassembled WGS sequence"/>
</dbReference>
<feature type="transmembrane region" description="Helical" evidence="1">
    <location>
        <begin position="302"/>
        <end position="323"/>
    </location>
</feature>
<organism evidence="2 3">
    <name type="scientific">Desulfatitalea alkaliphila</name>
    <dbReference type="NCBI Taxonomy" id="2929485"/>
    <lineage>
        <taxon>Bacteria</taxon>
        <taxon>Pseudomonadati</taxon>
        <taxon>Thermodesulfobacteriota</taxon>
        <taxon>Desulfobacteria</taxon>
        <taxon>Desulfobacterales</taxon>
        <taxon>Desulfosarcinaceae</taxon>
        <taxon>Desulfatitalea</taxon>
    </lineage>
</organism>
<dbReference type="EMBL" id="JALJRB010000030">
    <property type="protein sequence ID" value="MCJ8502668.1"/>
    <property type="molecule type" value="Genomic_DNA"/>
</dbReference>
<accession>A0AA41R738</accession>
<evidence type="ECO:0000256" key="1">
    <source>
        <dbReference type="SAM" id="Phobius"/>
    </source>
</evidence>
<dbReference type="Pfam" id="PF01944">
    <property type="entry name" value="SpoIIM"/>
    <property type="match status" value="1"/>
</dbReference>
<protein>
    <submittedName>
        <fullName evidence="2">Stage II sporulation protein M</fullName>
    </submittedName>
</protein>
<feature type="transmembrane region" description="Helical" evidence="1">
    <location>
        <begin position="237"/>
        <end position="258"/>
    </location>
</feature>
<dbReference type="RefSeq" id="WP_246913808.1">
    <property type="nucleotide sequence ID" value="NZ_JALJRB010000030.1"/>
</dbReference>
<evidence type="ECO:0000313" key="3">
    <source>
        <dbReference type="Proteomes" id="UP001165427"/>
    </source>
</evidence>
<comment type="caution">
    <text evidence="2">The sequence shown here is derived from an EMBL/GenBank/DDBJ whole genome shotgun (WGS) entry which is preliminary data.</text>
</comment>
<keyword evidence="1" id="KW-0472">Membrane</keyword>
<reference evidence="2" key="1">
    <citation type="submission" date="2022-04" db="EMBL/GenBank/DDBJ databases">
        <title>Desulfatitalea alkaliphila sp. nov., a novel anaerobic sulfate-reducing bacterium isolated from terrestrial mud volcano, Taman Peninsula, Russia.</title>
        <authorList>
            <person name="Khomyakova M.A."/>
            <person name="Merkel A.Y."/>
            <person name="Slobodkin A.I."/>
        </authorList>
    </citation>
    <scope>NUCLEOTIDE SEQUENCE</scope>
    <source>
        <strain evidence="2">M08but</strain>
    </source>
</reference>
<feature type="transmembrane region" description="Helical" evidence="1">
    <location>
        <begin position="109"/>
        <end position="131"/>
    </location>
</feature>
<evidence type="ECO:0000313" key="2">
    <source>
        <dbReference type="EMBL" id="MCJ8502668.1"/>
    </source>
</evidence>
<proteinExistence type="predicted"/>
<dbReference type="PANTHER" id="PTHR35337:SF1">
    <property type="entry name" value="SLR1478 PROTEIN"/>
    <property type="match status" value="1"/>
</dbReference>
<keyword evidence="1" id="KW-1133">Transmembrane helix</keyword>
<dbReference type="AlphaFoldDB" id="A0AA41R738"/>
<sequence length="365" mass="40025">MIIDLQKFIRGEQPFWEELEQVLARQERDPYRRMSFDDIQRLHYLYQRASADLAKIDTYATEQATHDYLESLVGRAYGLVYGARQKPVRFAPLRWLWRIFPNAFRRRRAAFALSLSVMLLGSLFGGAAILFDPEAKAILMPFPHLLMDPSERVAQEEDAGEHDRLEGSKSTFSAFLMTHNTRVSILVLALGMTWGIGTVLVLFSNGVMLGAVAADYVRAGESLFLAGWLLPHGVVEIPAILLAGQAGLLLAGALIGVASNKPMADRLRTVGPDVVTLIGGVALMLVWAGVVEAFFSQYHAPIIAYEIKIAFGAAELLLLVLFLRYAGRGGRKIAPARQGKGMQRATADGTNKGLLLPMGGEKGNG</sequence>
<gene>
    <name evidence="2" type="ORF">MRX98_18985</name>
</gene>